<keyword evidence="1" id="KW-0472">Membrane</keyword>
<accession>A0A1Y2EU11</accession>
<proteinExistence type="predicted"/>
<keyword evidence="3" id="KW-1185">Reference proteome</keyword>
<dbReference type="AlphaFoldDB" id="A0A1Y2EU11"/>
<feature type="transmembrane region" description="Helical" evidence="1">
    <location>
        <begin position="25"/>
        <end position="46"/>
    </location>
</feature>
<name>A0A1Y2EU11_9BASI</name>
<dbReference type="PANTHER" id="PTHR38488:SF1">
    <property type="entry name" value="OXIDOREDUCTASE 9.5 KDA SUBUNIT, PUTATIVE (AFU_ORTHOLOGUE AFUA_5G08980)-RELATED"/>
    <property type="match status" value="1"/>
</dbReference>
<comment type="caution">
    <text evidence="2">The sequence shown here is derived from an EMBL/GenBank/DDBJ whole genome shotgun (WGS) entry which is preliminary data.</text>
</comment>
<sequence>MSAAALNPFRRSYLYCQRRAHEQPVIFYSLAIGAVGPVAVVVVPSVRKSWFGWKPVERPPTTYPLPNRAREATVEGFEDGWKPASA</sequence>
<dbReference type="OrthoDB" id="2093409at2759"/>
<organism evidence="2 3">
    <name type="scientific">Leucosporidium creatinivorum</name>
    <dbReference type="NCBI Taxonomy" id="106004"/>
    <lineage>
        <taxon>Eukaryota</taxon>
        <taxon>Fungi</taxon>
        <taxon>Dikarya</taxon>
        <taxon>Basidiomycota</taxon>
        <taxon>Pucciniomycotina</taxon>
        <taxon>Microbotryomycetes</taxon>
        <taxon>Leucosporidiales</taxon>
        <taxon>Leucosporidium</taxon>
    </lineage>
</organism>
<evidence type="ECO:0000313" key="3">
    <source>
        <dbReference type="Proteomes" id="UP000193467"/>
    </source>
</evidence>
<dbReference type="Proteomes" id="UP000193467">
    <property type="component" value="Unassembled WGS sequence"/>
</dbReference>
<keyword evidence="1" id="KW-1133">Transmembrane helix</keyword>
<dbReference type="CDD" id="cd22903">
    <property type="entry name" value="NI9M"/>
    <property type="match status" value="1"/>
</dbReference>
<keyword evidence="1" id="KW-0812">Transmembrane</keyword>
<gene>
    <name evidence="2" type="ORF">BCR35DRAFT_306494</name>
</gene>
<dbReference type="PANTHER" id="PTHR38488">
    <property type="entry name" value="OXIDOREDUCTASE 9.5 KDA SUBUNIT, PUTATIVE (AFU_ORTHOLOGUE AFUA_5G08980)-RELATED"/>
    <property type="match status" value="1"/>
</dbReference>
<evidence type="ECO:0000313" key="2">
    <source>
        <dbReference type="EMBL" id="ORY75061.1"/>
    </source>
</evidence>
<evidence type="ECO:0000256" key="1">
    <source>
        <dbReference type="SAM" id="Phobius"/>
    </source>
</evidence>
<protein>
    <recommendedName>
        <fullName evidence="4">NADH-ubiquinone oxidoreductase 9.5 kDa subunit</fullName>
    </recommendedName>
</protein>
<evidence type="ECO:0008006" key="4">
    <source>
        <dbReference type="Google" id="ProtNLM"/>
    </source>
</evidence>
<reference evidence="2 3" key="1">
    <citation type="submission" date="2016-07" db="EMBL/GenBank/DDBJ databases">
        <title>Pervasive Adenine N6-methylation of Active Genes in Fungi.</title>
        <authorList>
            <consortium name="DOE Joint Genome Institute"/>
            <person name="Mondo S.J."/>
            <person name="Dannebaum R.O."/>
            <person name="Kuo R.C."/>
            <person name="Labutti K."/>
            <person name="Haridas S."/>
            <person name="Kuo A."/>
            <person name="Salamov A."/>
            <person name="Ahrendt S.R."/>
            <person name="Lipzen A."/>
            <person name="Sullivan W."/>
            <person name="Andreopoulos W.B."/>
            <person name="Clum A."/>
            <person name="Lindquist E."/>
            <person name="Daum C."/>
            <person name="Ramamoorthy G.K."/>
            <person name="Gryganskyi A."/>
            <person name="Culley D."/>
            <person name="Magnuson J.K."/>
            <person name="James T.Y."/>
            <person name="O'Malley M.A."/>
            <person name="Stajich J.E."/>
            <person name="Spatafora J.W."/>
            <person name="Visel A."/>
            <person name="Grigoriev I.V."/>
        </authorList>
    </citation>
    <scope>NUCLEOTIDE SEQUENCE [LARGE SCALE GENOMIC DNA]</scope>
    <source>
        <strain evidence="2 3">62-1032</strain>
    </source>
</reference>
<dbReference type="InterPro" id="IPR039961">
    <property type="entry name" value="Nuo9.5"/>
</dbReference>
<dbReference type="InParanoid" id="A0A1Y2EU11"/>
<dbReference type="STRING" id="106004.A0A1Y2EU11"/>
<dbReference type="EMBL" id="MCGR01000039">
    <property type="protein sequence ID" value="ORY75061.1"/>
    <property type="molecule type" value="Genomic_DNA"/>
</dbReference>